<evidence type="ECO:0000256" key="3">
    <source>
        <dbReference type="ARBA" id="ARBA00022692"/>
    </source>
</evidence>
<dbReference type="EMBL" id="JBHRXV010000011">
    <property type="protein sequence ID" value="MFC3714192.1"/>
    <property type="molecule type" value="Genomic_DNA"/>
</dbReference>
<keyword evidence="4 6" id="KW-1133">Transmembrane helix</keyword>
<protein>
    <submittedName>
        <fullName evidence="8">DMT family transporter</fullName>
    </submittedName>
</protein>
<evidence type="ECO:0000259" key="7">
    <source>
        <dbReference type="Pfam" id="PF00892"/>
    </source>
</evidence>
<dbReference type="PANTHER" id="PTHR32322:SF2">
    <property type="entry name" value="EAMA DOMAIN-CONTAINING PROTEIN"/>
    <property type="match status" value="1"/>
</dbReference>
<feature type="transmembrane region" description="Helical" evidence="6">
    <location>
        <begin position="236"/>
        <end position="256"/>
    </location>
</feature>
<dbReference type="InterPro" id="IPR037185">
    <property type="entry name" value="EmrE-like"/>
</dbReference>
<evidence type="ECO:0000256" key="6">
    <source>
        <dbReference type="SAM" id="Phobius"/>
    </source>
</evidence>
<feature type="transmembrane region" description="Helical" evidence="6">
    <location>
        <begin position="262"/>
        <end position="280"/>
    </location>
</feature>
<feature type="transmembrane region" description="Helical" evidence="6">
    <location>
        <begin position="7"/>
        <end position="28"/>
    </location>
</feature>
<keyword evidence="9" id="KW-1185">Reference proteome</keyword>
<evidence type="ECO:0000256" key="1">
    <source>
        <dbReference type="ARBA" id="ARBA00004141"/>
    </source>
</evidence>
<accession>A0ABV7XDG6</accession>
<organism evidence="8 9">
    <name type="scientific">Sphingoaurantiacus capsulatus</name>
    <dbReference type="NCBI Taxonomy" id="1771310"/>
    <lineage>
        <taxon>Bacteria</taxon>
        <taxon>Pseudomonadati</taxon>
        <taxon>Pseudomonadota</taxon>
        <taxon>Alphaproteobacteria</taxon>
        <taxon>Sphingomonadales</taxon>
        <taxon>Sphingosinicellaceae</taxon>
        <taxon>Sphingoaurantiacus</taxon>
    </lineage>
</organism>
<feature type="transmembrane region" description="Helical" evidence="6">
    <location>
        <begin position="89"/>
        <end position="109"/>
    </location>
</feature>
<sequence length="291" mass="31156">MIPPAHFALIALIDIVWAFNMIAIKYAMDEVSPLVAVFLRYAIVLMVCAPWLRWLPGRMTTILLTGLFGGALYFGIGGVSIAITENVSALAIVGQLSVPFSLILAVIFLKERIRWPRILGVTLSFLGVVILGFDPTLVHEWLGIILTVIATFLYAISSLLMRKLKGVHPLNIHAWLALISLPLLAGASLIFEPGSLARVGDIRLGTVGWLAYSAIGASVIGHAGMSWLLQKHPVSVIAPLTLPTPLLTVALGVMLLDTPITPQLLAGGLVALVGVSIVTLRTARAQVREGQ</sequence>
<evidence type="ECO:0000256" key="2">
    <source>
        <dbReference type="ARBA" id="ARBA00007362"/>
    </source>
</evidence>
<comment type="subcellular location">
    <subcellularLocation>
        <location evidence="1">Membrane</location>
        <topology evidence="1">Multi-pass membrane protein</topology>
    </subcellularLocation>
</comment>
<reference evidence="9" key="1">
    <citation type="journal article" date="2019" name="Int. J. Syst. Evol. Microbiol.">
        <title>The Global Catalogue of Microorganisms (GCM) 10K type strain sequencing project: providing services to taxonomists for standard genome sequencing and annotation.</title>
        <authorList>
            <consortium name="The Broad Institute Genomics Platform"/>
            <consortium name="The Broad Institute Genome Sequencing Center for Infectious Disease"/>
            <person name="Wu L."/>
            <person name="Ma J."/>
        </authorList>
    </citation>
    <scope>NUCLEOTIDE SEQUENCE [LARGE SCALE GENOMIC DNA]</scope>
    <source>
        <strain evidence="9">KCTC 42644</strain>
    </source>
</reference>
<comment type="similarity">
    <text evidence="2">Belongs to the EamA transporter family.</text>
</comment>
<feature type="transmembrane region" description="Helical" evidence="6">
    <location>
        <begin position="141"/>
        <end position="160"/>
    </location>
</feature>
<dbReference type="SUPFAM" id="SSF103481">
    <property type="entry name" value="Multidrug resistance efflux transporter EmrE"/>
    <property type="match status" value="2"/>
</dbReference>
<dbReference type="Pfam" id="PF00892">
    <property type="entry name" value="EamA"/>
    <property type="match status" value="2"/>
</dbReference>
<dbReference type="InterPro" id="IPR000620">
    <property type="entry name" value="EamA_dom"/>
</dbReference>
<evidence type="ECO:0000256" key="4">
    <source>
        <dbReference type="ARBA" id="ARBA00022989"/>
    </source>
</evidence>
<name>A0ABV7XDG6_9SPHN</name>
<dbReference type="PANTHER" id="PTHR32322">
    <property type="entry name" value="INNER MEMBRANE TRANSPORTER"/>
    <property type="match status" value="1"/>
</dbReference>
<keyword evidence="5 6" id="KW-0472">Membrane</keyword>
<feature type="domain" description="EamA" evidence="7">
    <location>
        <begin position="142"/>
        <end position="279"/>
    </location>
</feature>
<evidence type="ECO:0000256" key="5">
    <source>
        <dbReference type="ARBA" id="ARBA00023136"/>
    </source>
</evidence>
<feature type="transmembrane region" description="Helical" evidence="6">
    <location>
        <begin position="172"/>
        <end position="191"/>
    </location>
</feature>
<feature type="domain" description="EamA" evidence="7">
    <location>
        <begin position="9"/>
        <end position="131"/>
    </location>
</feature>
<feature type="transmembrane region" description="Helical" evidence="6">
    <location>
        <begin position="211"/>
        <end position="229"/>
    </location>
</feature>
<comment type="caution">
    <text evidence="8">The sequence shown here is derived from an EMBL/GenBank/DDBJ whole genome shotgun (WGS) entry which is preliminary data.</text>
</comment>
<feature type="transmembrane region" description="Helical" evidence="6">
    <location>
        <begin position="62"/>
        <end position="83"/>
    </location>
</feature>
<keyword evidence="3 6" id="KW-0812">Transmembrane</keyword>
<dbReference type="RefSeq" id="WP_380863390.1">
    <property type="nucleotide sequence ID" value="NZ_JBHRXV010000011.1"/>
</dbReference>
<gene>
    <name evidence="8" type="ORF">ACFOMD_16605</name>
</gene>
<dbReference type="InterPro" id="IPR050638">
    <property type="entry name" value="AA-Vitamin_Transporters"/>
</dbReference>
<proteinExistence type="inferred from homology"/>
<dbReference type="Proteomes" id="UP001595615">
    <property type="component" value="Unassembled WGS sequence"/>
</dbReference>
<evidence type="ECO:0000313" key="8">
    <source>
        <dbReference type="EMBL" id="MFC3714192.1"/>
    </source>
</evidence>
<feature type="transmembrane region" description="Helical" evidence="6">
    <location>
        <begin position="34"/>
        <end position="55"/>
    </location>
</feature>
<feature type="transmembrane region" description="Helical" evidence="6">
    <location>
        <begin position="118"/>
        <end position="135"/>
    </location>
</feature>
<evidence type="ECO:0000313" key="9">
    <source>
        <dbReference type="Proteomes" id="UP001595615"/>
    </source>
</evidence>